<accession>A0A0P0R9X8</accession>
<dbReference type="RefSeq" id="WP_051454187.1">
    <property type="nucleotide sequence ID" value="NZ_CP012746.1"/>
</dbReference>
<feature type="chain" id="PRO_5006054055" evidence="1">
    <location>
        <begin position="21"/>
        <end position="168"/>
    </location>
</feature>
<organism evidence="2 3">
    <name type="scientific">Paraburkholderia caribensis MBA4</name>
    <dbReference type="NCBI Taxonomy" id="1323664"/>
    <lineage>
        <taxon>Bacteria</taxon>
        <taxon>Pseudomonadati</taxon>
        <taxon>Pseudomonadota</taxon>
        <taxon>Betaproteobacteria</taxon>
        <taxon>Burkholderiales</taxon>
        <taxon>Burkholderiaceae</taxon>
        <taxon>Paraburkholderia</taxon>
    </lineage>
</organism>
<dbReference type="AlphaFoldDB" id="A0A0P0R9X8"/>
<reference evidence="2 3" key="1">
    <citation type="journal article" date="2014" name="Genome Announc.">
        <title>Draft Genome Sequence of the Haloacid-Degrading Burkholderia caribensis Strain MBA4.</title>
        <authorList>
            <person name="Pan Y."/>
            <person name="Kong K.F."/>
            <person name="Tsang J.S."/>
        </authorList>
    </citation>
    <scope>NUCLEOTIDE SEQUENCE [LARGE SCALE GENOMIC DNA]</scope>
    <source>
        <strain evidence="2 3">MBA4</strain>
    </source>
</reference>
<dbReference type="Proteomes" id="UP000019146">
    <property type="component" value="Chromosome 1"/>
</dbReference>
<protein>
    <submittedName>
        <fullName evidence="2">Putative exported protein</fullName>
    </submittedName>
</protein>
<sequence length="168" mass="17850">MKRHLRCALALLAIAVPVFAQPLTPAQVTRDIQADGARATVQSLNRTGRLDAVLNRIATGNTAWVRLSRNLAKGTDAGDSTGLSVALARALPKNPKAVLGVLDDGPVTGVTVVCSVPFIEPTPREVKDYLERAIPAVEGISVSERLPQRTPCLRALERVAEQTSAHSS</sequence>
<proteinExistence type="predicted"/>
<dbReference type="EMBL" id="CP012746">
    <property type="protein sequence ID" value="ALL64991.1"/>
    <property type="molecule type" value="Genomic_DNA"/>
</dbReference>
<evidence type="ECO:0000256" key="1">
    <source>
        <dbReference type="SAM" id="SignalP"/>
    </source>
</evidence>
<evidence type="ECO:0000313" key="2">
    <source>
        <dbReference type="EMBL" id="ALL64991.1"/>
    </source>
</evidence>
<evidence type="ECO:0000313" key="3">
    <source>
        <dbReference type="Proteomes" id="UP000019146"/>
    </source>
</evidence>
<feature type="signal peptide" evidence="1">
    <location>
        <begin position="1"/>
        <end position="20"/>
    </location>
</feature>
<name>A0A0P0R9X8_9BURK</name>
<dbReference type="KEGG" id="bcai:K788_0002494"/>
<gene>
    <name evidence="2" type="ORF">K788_0002494</name>
</gene>
<dbReference type="GeneID" id="69969094"/>
<keyword evidence="1" id="KW-0732">Signal</keyword>